<organism evidence="1 2">
    <name type="scientific">Rahnella sp. (strain Y9602)</name>
    <dbReference type="NCBI Taxonomy" id="2703885"/>
    <lineage>
        <taxon>Bacteria</taxon>
        <taxon>Pseudomonadati</taxon>
        <taxon>Pseudomonadota</taxon>
        <taxon>Gammaproteobacteria</taxon>
        <taxon>Enterobacterales</taxon>
        <taxon>Yersiniaceae</taxon>
        <taxon>Rahnella</taxon>
    </lineage>
</organism>
<dbReference type="HOGENOM" id="CLU_3156997_0_0_6"/>
<gene>
    <name evidence="1" type="ordered locus">Rahaq_5050</name>
</gene>
<dbReference type="Proteomes" id="UP000007257">
    <property type="component" value="Plasmid pRAHAQ02"/>
</dbReference>
<geneLocation type="plasmid" evidence="1 2">
    <name>pRAHAQ02</name>
</geneLocation>
<reference evidence="2" key="1">
    <citation type="submission" date="2011-01" db="EMBL/GenBank/DDBJ databases">
        <title>Complete sequence of plasmid2 of Rahnella sp. Y9602.</title>
        <authorList>
            <consortium name="US DOE Joint Genome Institute"/>
            <person name="Lucas S."/>
            <person name="Copeland A."/>
            <person name="Lapidus A."/>
            <person name="Cheng J.-F."/>
            <person name="Goodwin L."/>
            <person name="Pitluck S."/>
            <person name="Lu M."/>
            <person name="Detter J.C."/>
            <person name="Han C."/>
            <person name="Tapia R."/>
            <person name="Land M."/>
            <person name="Hauser L."/>
            <person name="Kyrpides N."/>
            <person name="Ivanova N."/>
            <person name="Ovchinnikova G."/>
            <person name="Pagani I."/>
            <person name="Sobecky P.A."/>
            <person name="Martinez R.J."/>
            <person name="Woyke T."/>
        </authorList>
    </citation>
    <scope>NUCLEOTIDE SEQUENCE [LARGE SCALE GENOMIC DNA]</scope>
    <source>
        <strain evidence="2">Y9602</strain>
        <plasmid evidence="2">pRAHAQ02</plasmid>
    </source>
</reference>
<dbReference type="AlphaFoldDB" id="A0A0H3FIN6"/>
<proteinExistence type="predicted"/>
<protein>
    <submittedName>
        <fullName evidence="1">Uncharacterized protein</fullName>
    </submittedName>
</protein>
<accession>A0A0H3FIN6</accession>
<dbReference type="EMBL" id="CP002507">
    <property type="protein sequence ID" value="ADW76625.1"/>
    <property type="molecule type" value="Genomic_DNA"/>
</dbReference>
<evidence type="ECO:0000313" key="1">
    <source>
        <dbReference type="EMBL" id="ADW76625.1"/>
    </source>
</evidence>
<reference evidence="1 2" key="2">
    <citation type="journal article" date="2012" name="J. Bacteriol.">
        <title>Complete Genome Sequence of Rahnella sp. Strain Y9602, a Gammaproteobacterium Isolate from Metal- and Radionuclide-Contaminated Soil.</title>
        <authorList>
            <person name="Martinez R.J."/>
            <person name="Bruce D."/>
            <person name="Detter C."/>
            <person name="Goodwin L.A."/>
            <person name="Han J."/>
            <person name="Han C.S."/>
            <person name="Held B."/>
            <person name="Land M.L."/>
            <person name="Mikhailova N."/>
            <person name="Nolan M."/>
            <person name="Pennacchio L."/>
            <person name="Pitluck S."/>
            <person name="Tapia R."/>
            <person name="Woyke T."/>
            <person name="Sobecky P.A."/>
        </authorList>
    </citation>
    <scope>NUCLEOTIDE SEQUENCE [LARGE SCALE GENOMIC DNA]</scope>
    <source>
        <strain evidence="1 2">Y9602</strain>
        <plasmid evidence="1 2">pRAHAQ02</plasmid>
    </source>
</reference>
<evidence type="ECO:0000313" key="2">
    <source>
        <dbReference type="Proteomes" id="UP000007257"/>
    </source>
</evidence>
<dbReference type="KEGG" id="rah:Rahaq_5050"/>
<keyword evidence="1" id="KW-0614">Plasmid</keyword>
<sequence length="48" mass="5437">MYKGTKLKRFIRETVNGRVTNSLNAMGCIFYARKCMKATMIVACDTIS</sequence>
<name>A0A0H3FIN6_RAHSY</name>